<name>A0A167V8Y7_9AGAM</name>
<protein>
    <submittedName>
        <fullName evidence="1">Uncharacterized protein</fullName>
    </submittedName>
</protein>
<evidence type="ECO:0000313" key="3">
    <source>
        <dbReference type="Proteomes" id="UP000076532"/>
    </source>
</evidence>
<dbReference type="Proteomes" id="UP000076532">
    <property type="component" value="Unassembled WGS sequence"/>
</dbReference>
<evidence type="ECO:0000313" key="2">
    <source>
        <dbReference type="EMBL" id="KZP15036.1"/>
    </source>
</evidence>
<dbReference type="EMBL" id="KV417609">
    <property type="protein sequence ID" value="KZP15036.1"/>
    <property type="molecule type" value="Genomic_DNA"/>
</dbReference>
<reference evidence="1 3" key="1">
    <citation type="journal article" date="2016" name="Mol. Biol. Evol.">
        <title>Comparative Genomics of Early-Diverging Mushroom-Forming Fungi Provides Insights into the Origins of Lignocellulose Decay Capabilities.</title>
        <authorList>
            <person name="Nagy L.G."/>
            <person name="Riley R."/>
            <person name="Tritt A."/>
            <person name="Adam C."/>
            <person name="Daum C."/>
            <person name="Floudas D."/>
            <person name="Sun H."/>
            <person name="Yadav J.S."/>
            <person name="Pangilinan J."/>
            <person name="Larsson K.H."/>
            <person name="Matsuura K."/>
            <person name="Barry K."/>
            <person name="Labutti K."/>
            <person name="Kuo R."/>
            <person name="Ohm R.A."/>
            <person name="Bhattacharya S.S."/>
            <person name="Shirouzu T."/>
            <person name="Yoshinaga Y."/>
            <person name="Martin F.M."/>
            <person name="Grigoriev I.V."/>
            <person name="Hibbett D.S."/>
        </authorList>
    </citation>
    <scope>NUCLEOTIDE SEQUENCE [LARGE SCALE GENOMIC DNA]</scope>
    <source>
        <strain evidence="1 3">CBS 109695</strain>
    </source>
</reference>
<proteinExistence type="predicted"/>
<dbReference type="EMBL" id="KV417890">
    <property type="protein sequence ID" value="KZP04763.1"/>
    <property type="molecule type" value="Genomic_DNA"/>
</dbReference>
<gene>
    <name evidence="2" type="ORF">FIBSPDRAFT_867650</name>
    <name evidence="1" type="ORF">FIBSPDRAFT_878165</name>
</gene>
<evidence type="ECO:0000313" key="1">
    <source>
        <dbReference type="EMBL" id="KZP04763.1"/>
    </source>
</evidence>
<keyword evidence="3" id="KW-1185">Reference proteome</keyword>
<sequence length="90" mass="9922">MARLCGVCRRRTGWTLWLVPLNFADISTPGFRLFSHIAEDNHHDSKLLKSADSYGSRGHELDAVAVKAPVSWSPATMGEASSIRSLFALH</sequence>
<organism evidence="1 3">
    <name type="scientific">Athelia psychrophila</name>
    <dbReference type="NCBI Taxonomy" id="1759441"/>
    <lineage>
        <taxon>Eukaryota</taxon>
        <taxon>Fungi</taxon>
        <taxon>Dikarya</taxon>
        <taxon>Basidiomycota</taxon>
        <taxon>Agaricomycotina</taxon>
        <taxon>Agaricomycetes</taxon>
        <taxon>Agaricomycetidae</taxon>
        <taxon>Atheliales</taxon>
        <taxon>Atheliaceae</taxon>
        <taxon>Athelia</taxon>
    </lineage>
</organism>
<accession>A0A167V8Y7</accession>
<dbReference type="AlphaFoldDB" id="A0A167V8Y7"/>